<feature type="signal peptide" evidence="1">
    <location>
        <begin position="1"/>
        <end position="24"/>
    </location>
</feature>
<evidence type="ECO:0000259" key="2">
    <source>
        <dbReference type="Pfam" id="PF06742"/>
    </source>
</evidence>
<reference evidence="4 5" key="1">
    <citation type="submission" date="2020-08" db="EMBL/GenBank/DDBJ databases">
        <title>Genomic Encyclopedia of Type Strains, Phase IV (KMG-IV): sequencing the most valuable type-strain genomes for metagenomic binning, comparative biology and taxonomic classification.</title>
        <authorList>
            <person name="Goeker M."/>
        </authorList>
    </citation>
    <scope>NUCLEOTIDE SEQUENCE [LARGE SCALE GENOMIC DNA]</scope>
    <source>
        <strain evidence="4 5">DSM 26723</strain>
    </source>
</reference>
<dbReference type="Pfam" id="PF06863">
    <property type="entry name" value="DUF1254"/>
    <property type="match status" value="1"/>
</dbReference>
<evidence type="ECO:0000313" key="5">
    <source>
        <dbReference type="Proteomes" id="UP000588068"/>
    </source>
</evidence>
<keyword evidence="1" id="KW-0732">Signal</keyword>
<protein>
    <recommendedName>
        <fullName evidence="6">DUF1254 domain-containing protein</fullName>
    </recommendedName>
</protein>
<dbReference type="InterPro" id="IPR037050">
    <property type="entry name" value="DUF1254_sf"/>
</dbReference>
<evidence type="ECO:0000259" key="3">
    <source>
        <dbReference type="Pfam" id="PF06863"/>
    </source>
</evidence>
<sequence>MNLHRCLLACMSILLACASVRSQAQAPSATEAQEIAAEAYVYAYPMVIAELTRRVSLGVRGVPMNQFDHRRAFPDANFTAIVRPNADTLYSILWFDLSREPLIINVPDSAGRYYLLQMMDMWTDTFDVPGSRTTGNHAQTLVLATTDWKGEIPAGALLIRSPTSMGWIIGRAQTNSAADYANVHKFQNALTASPLSHAGKSYTPPKTPVPADWDVRTPPVVLIDRMNADTFFSLFAELMKVNAPHVNDNPILHRIARIGLAPGRSFSFASLPAEIQQAVQAAIGSAQGTIKRGLMSSGVRQNGWRTNLTGIGTYGTDYRARASIAFGGLGANPIEDAIYPTALMDADGQPFSSDRRYTIHFSKEQLPPVRAFWSLTLYDQRQLFTANPINRYAIGDRDPLRLNDDGSLDIHIQRTSPGADKEANWLPAPASGPFSMNLRLYWPEPAALNGGWSPPPVKKLQ</sequence>
<gene>
    <name evidence="4" type="ORF">HNQ60_004818</name>
</gene>
<comment type="caution">
    <text evidence="4">The sequence shown here is derived from an EMBL/GenBank/DDBJ whole genome shotgun (WGS) entry which is preliminary data.</text>
</comment>
<name>A0A841HRP1_9GAMM</name>
<dbReference type="Pfam" id="PF06742">
    <property type="entry name" value="DUF1214"/>
    <property type="match status" value="1"/>
</dbReference>
<dbReference type="AlphaFoldDB" id="A0A841HRP1"/>
<keyword evidence="5" id="KW-1185">Reference proteome</keyword>
<dbReference type="PANTHER" id="PTHR36509:SF2">
    <property type="entry name" value="BLL3101 PROTEIN"/>
    <property type="match status" value="1"/>
</dbReference>
<dbReference type="PROSITE" id="PS51257">
    <property type="entry name" value="PROKAR_LIPOPROTEIN"/>
    <property type="match status" value="1"/>
</dbReference>
<dbReference type="Gene3D" id="2.60.120.600">
    <property type="entry name" value="Domain of unknown function DUF1214, C-terminal domain"/>
    <property type="match status" value="1"/>
</dbReference>
<feature type="chain" id="PRO_5032862721" description="DUF1254 domain-containing protein" evidence="1">
    <location>
        <begin position="25"/>
        <end position="461"/>
    </location>
</feature>
<dbReference type="InterPro" id="IPR010621">
    <property type="entry name" value="DUF1214"/>
</dbReference>
<accession>A0A841HRP1</accession>
<dbReference type="RefSeq" id="WP_184335313.1">
    <property type="nucleotide sequence ID" value="NZ_JACHHZ010000006.1"/>
</dbReference>
<dbReference type="PANTHER" id="PTHR36509">
    <property type="entry name" value="BLL3101 PROTEIN"/>
    <property type="match status" value="1"/>
</dbReference>
<dbReference type="Proteomes" id="UP000588068">
    <property type="component" value="Unassembled WGS sequence"/>
</dbReference>
<dbReference type="InterPro" id="IPR037049">
    <property type="entry name" value="DUF1214_C_sf"/>
</dbReference>
<organism evidence="4 5">
    <name type="scientific">Povalibacter uvarum</name>
    <dbReference type="NCBI Taxonomy" id="732238"/>
    <lineage>
        <taxon>Bacteria</taxon>
        <taxon>Pseudomonadati</taxon>
        <taxon>Pseudomonadota</taxon>
        <taxon>Gammaproteobacteria</taxon>
        <taxon>Steroidobacterales</taxon>
        <taxon>Steroidobacteraceae</taxon>
        <taxon>Povalibacter</taxon>
    </lineage>
</organism>
<dbReference type="EMBL" id="JACHHZ010000006">
    <property type="protein sequence ID" value="MBB6095927.1"/>
    <property type="molecule type" value="Genomic_DNA"/>
</dbReference>
<evidence type="ECO:0000313" key="4">
    <source>
        <dbReference type="EMBL" id="MBB6095927.1"/>
    </source>
</evidence>
<dbReference type="InterPro" id="IPR010679">
    <property type="entry name" value="DUF1254"/>
</dbReference>
<dbReference type="SUPFAM" id="SSF160935">
    <property type="entry name" value="VPA0735-like"/>
    <property type="match status" value="1"/>
</dbReference>
<evidence type="ECO:0008006" key="6">
    <source>
        <dbReference type="Google" id="ProtNLM"/>
    </source>
</evidence>
<feature type="domain" description="DUF1254" evidence="3">
    <location>
        <begin position="64"/>
        <end position="193"/>
    </location>
</feature>
<proteinExistence type="predicted"/>
<evidence type="ECO:0000256" key="1">
    <source>
        <dbReference type="SAM" id="SignalP"/>
    </source>
</evidence>
<feature type="domain" description="DUF1214" evidence="2">
    <location>
        <begin position="336"/>
        <end position="444"/>
    </location>
</feature>
<dbReference type="Gene3D" id="2.60.40.1610">
    <property type="entry name" value="Domain of unknown function DUF1254"/>
    <property type="match status" value="1"/>
</dbReference>